<organism evidence="1 2">
    <name type="scientific">Melastoma candidum</name>
    <dbReference type="NCBI Taxonomy" id="119954"/>
    <lineage>
        <taxon>Eukaryota</taxon>
        <taxon>Viridiplantae</taxon>
        <taxon>Streptophyta</taxon>
        <taxon>Embryophyta</taxon>
        <taxon>Tracheophyta</taxon>
        <taxon>Spermatophyta</taxon>
        <taxon>Magnoliopsida</taxon>
        <taxon>eudicotyledons</taxon>
        <taxon>Gunneridae</taxon>
        <taxon>Pentapetalae</taxon>
        <taxon>rosids</taxon>
        <taxon>malvids</taxon>
        <taxon>Myrtales</taxon>
        <taxon>Melastomataceae</taxon>
        <taxon>Melastomatoideae</taxon>
        <taxon>Melastomateae</taxon>
        <taxon>Melastoma</taxon>
    </lineage>
</organism>
<name>A0ACB9QRR1_9MYRT</name>
<protein>
    <submittedName>
        <fullName evidence="1">Uncharacterized protein</fullName>
    </submittedName>
</protein>
<reference evidence="2" key="1">
    <citation type="journal article" date="2023" name="Front. Plant Sci.">
        <title>Chromosomal-level genome assembly of Melastoma candidum provides insights into trichome evolution.</title>
        <authorList>
            <person name="Zhong Y."/>
            <person name="Wu W."/>
            <person name="Sun C."/>
            <person name="Zou P."/>
            <person name="Liu Y."/>
            <person name="Dai S."/>
            <person name="Zhou R."/>
        </authorList>
    </citation>
    <scope>NUCLEOTIDE SEQUENCE [LARGE SCALE GENOMIC DNA]</scope>
</reference>
<comment type="caution">
    <text evidence="1">The sequence shown here is derived from an EMBL/GenBank/DDBJ whole genome shotgun (WGS) entry which is preliminary data.</text>
</comment>
<accession>A0ACB9QRR1</accession>
<proteinExistence type="predicted"/>
<evidence type="ECO:0000313" key="1">
    <source>
        <dbReference type="EMBL" id="KAI4368666.1"/>
    </source>
</evidence>
<gene>
    <name evidence="1" type="ORF">MLD38_017199</name>
</gene>
<evidence type="ECO:0000313" key="2">
    <source>
        <dbReference type="Proteomes" id="UP001057402"/>
    </source>
</evidence>
<sequence length="324" mass="36192">MSAFSLYSPDGRVFQIEYAAKAVDNSGTVVGIKCMDGVAIGVEKLITYKMMFPGSNRRIHSIHSQSGTVTISGQREVALLTHHKFQHCFFYGSTYGEGIPVKELPGRVANYVHLRTLYWWPRVGYLVALPFGCGVILGGYDRDGPCWAFPASRHCHLYKYIPLVLTLSLCIISLNREIKKLNLSEMTCREGVIEVAKMYVFGPLLFSLHDQAKDKAFELEMIWVRDQSWQTGPRVPEELLEEEAKAAARLALEEIDADFQSEHVIRDSSGIVRYSCCICSPGESRESELNDGTVSVGSLSSESCCGKNAFFNIFGPGIRRPDRN</sequence>
<dbReference type="EMBL" id="CM042884">
    <property type="protein sequence ID" value="KAI4368666.1"/>
    <property type="molecule type" value="Genomic_DNA"/>
</dbReference>
<dbReference type="Proteomes" id="UP001057402">
    <property type="component" value="Chromosome 5"/>
</dbReference>
<keyword evidence="2" id="KW-1185">Reference proteome</keyword>